<dbReference type="AlphaFoldDB" id="A6IXA6"/>
<organism evidence="1 2">
    <name type="scientific">Rattus norvegicus</name>
    <name type="common">Rat</name>
    <dbReference type="NCBI Taxonomy" id="10116"/>
    <lineage>
        <taxon>Eukaryota</taxon>
        <taxon>Metazoa</taxon>
        <taxon>Chordata</taxon>
        <taxon>Craniata</taxon>
        <taxon>Vertebrata</taxon>
        <taxon>Euteleostomi</taxon>
        <taxon>Mammalia</taxon>
        <taxon>Eutheria</taxon>
        <taxon>Euarchontoglires</taxon>
        <taxon>Glires</taxon>
        <taxon>Rodentia</taxon>
        <taxon>Myomorpha</taxon>
        <taxon>Muroidea</taxon>
        <taxon>Muridae</taxon>
        <taxon>Murinae</taxon>
        <taxon>Rattus</taxon>
    </lineage>
</organism>
<protein>
    <submittedName>
        <fullName evidence="1">RCG46837</fullName>
    </submittedName>
</protein>
<dbReference type="Proteomes" id="UP000234681">
    <property type="component" value="Chromosome 18"/>
</dbReference>
<dbReference type="EMBL" id="CH473971">
    <property type="protein sequence ID" value="EDM14537.1"/>
    <property type="molecule type" value="Genomic_DNA"/>
</dbReference>
<accession>A6IXA6</accession>
<reference evidence="2" key="1">
    <citation type="submission" date="2005-09" db="EMBL/GenBank/DDBJ databases">
        <authorList>
            <person name="Mural R.J."/>
            <person name="Li P.W."/>
            <person name="Adams M.D."/>
            <person name="Amanatides P.G."/>
            <person name="Baden-Tillson H."/>
            <person name="Barnstead M."/>
            <person name="Chin S.H."/>
            <person name="Dew I."/>
            <person name="Evans C.A."/>
            <person name="Ferriera S."/>
            <person name="Flanigan M."/>
            <person name="Fosler C."/>
            <person name="Glodek A."/>
            <person name="Gu Z."/>
            <person name="Holt R.A."/>
            <person name="Jennings D."/>
            <person name="Kraft C.L."/>
            <person name="Lu F."/>
            <person name="Nguyen T."/>
            <person name="Nusskern D.R."/>
            <person name="Pfannkoch C.M."/>
            <person name="Sitter C."/>
            <person name="Sutton G.G."/>
            <person name="Venter J.C."/>
            <person name="Wang Z."/>
            <person name="Woodage T."/>
            <person name="Zheng X.H."/>
            <person name="Zhong F."/>
        </authorList>
    </citation>
    <scope>NUCLEOTIDE SEQUENCE [LARGE SCALE GENOMIC DNA]</scope>
    <source>
        <strain>BN</strain>
        <strain evidence="2">Sprague-Dawley</strain>
    </source>
</reference>
<evidence type="ECO:0000313" key="1">
    <source>
        <dbReference type="EMBL" id="EDM14537.1"/>
    </source>
</evidence>
<gene>
    <name evidence="1" type="ORF">rCG_46837</name>
</gene>
<sequence>MECSLHLKMSVNQSLLELRKLVTDKKRPPLM</sequence>
<name>A6IXA6_RAT</name>
<evidence type="ECO:0000313" key="2">
    <source>
        <dbReference type="Proteomes" id="UP000234681"/>
    </source>
</evidence>
<proteinExistence type="predicted"/>